<comment type="caution">
    <text evidence="2">The sequence shown here is derived from an EMBL/GenBank/DDBJ whole genome shotgun (WGS) entry which is preliminary data.</text>
</comment>
<keyword evidence="3" id="KW-1185">Reference proteome</keyword>
<feature type="domain" description="Knr4/Smi1-like" evidence="1">
    <location>
        <begin position="25"/>
        <end position="139"/>
    </location>
</feature>
<gene>
    <name evidence="2" type="ORF">GCM10008938_25650</name>
</gene>
<evidence type="ECO:0000313" key="2">
    <source>
        <dbReference type="EMBL" id="GGJ38417.1"/>
    </source>
</evidence>
<name>A0ABQ2D0D3_9DEIO</name>
<protein>
    <recommendedName>
        <fullName evidence="1">Knr4/Smi1-like domain-containing protein</fullName>
    </recommendedName>
</protein>
<organism evidence="2 3">
    <name type="scientific">Deinococcus roseus</name>
    <dbReference type="NCBI Taxonomy" id="392414"/>
    <lineage>
        <taxon>Bacteria</taxon>
        <taxon>Thermotogati</taxon>
        <taxon>Deinococcota</taxon>
        <taxon>Deinococci</taxon>
        <taxon>Deinococcales</taxon>
        <taxon>Deinococcaceae</taxon>
        <taxon>Deinococcus</taxon>
    </lineage>
</organism>
<dbReference type="EMBL" id="BMOD01000008">
    <property type="protein sequence ID" value="GGJ38417.1"/>
    <property type="molecule type" value="Genomic_DNA"/>
</dbReference>
<accession>A0ABQ2D0D3</accession>
<dbReference type="Proteomes" id="UP000632222">
    <property type="component" value="Unassembled WGS sequence"/>
</dbReference>
<dbReference type="InterPro" id="IPR018958">
    <property type="entry name" value="Knr4/Smi1-like_dom"/>
</dbReference>
<dbReference type="Gene3D" id="3.40.1580.10">
    <property type="entry name" value="SMI1/KNR4-like"/>
    <property type="match status" value="1"/>
</dbReference>
<dbReference type="SUPFAM" id="SSF160631">
    <property type="entry name" value="SMI1/KNR4-like"/>
    <property type="match status" value="1"/>
</dbReference>
<evidence type="ECO:0000313" key="3">
    <source>
        <dbReference type="Proteomes" id="UP000632222"/>
    </source>
</evidence>
<sequence length="178" mass="20123">MKMDCTTVIQALMESEHPEGYPEGTTLDEIQAFSTHTGIVFPPEWIAWLLNVNGAFVGGQFLTGINTKNSLTIELVFQRHPLWKTKKYIPVAGDGLGNFYVIVTQQEYGSGHPVCFMDRECGPQKPTFLVASRFSIFITQWIKKETTKESFWPFDPTTTARVDPDLLNFSGIDLPWSK</sequence>
<dbReference type="Pfam" id="PF09346">
    <property type="entry name" value="SMI1_KNR4"/>
    <property type="match status" value="1"/>
</dbReference>
<proteinExistence type="predicted"/>
<dbReference type="InterPro" id="IPR037883">
    <property type="entry name" value="Knr4/Smi1-like_sf"/>
</dbReference>
<reference evidence="3" key="1">
    <citation type="journal article" date="2019" name="Int. J. Syst. Evol. Microbiol.">
        <title>The Global Catalogue of Microorganisms (GCM) 10K type strain sequencing project: providing services to taxonomists for standard genome sequencing and annotation.</title>
        <authorList>
            <consortium name="The Broad Institute Genomics Platform"/>
            <consortium name="The Broad Institute Genome Sequencing Center for Infectious Disease"/>
            <person name="Wu L."/>
            <person name="Ma J."/>
        </authorList>
    </citation>
    <scope>NUCLEOTIDE SEQUENCE [LARGE SCALE GENOMIC DNA]</scope>
    <source>
        <strain evidence="3">JCM 14370</strain>
    </source>
</reference>
<evidence type="ECO:0000259" key="1">
    <source>
        <dbReference type="Pfam" id="PF09346"/>
    </source>
</evidence>